<dbReference type="PROSITE" id="PS00197">
    <property type="entry name" value="2FE2S_FER_1"/>
    <property type="match status" value="1"/>
</dbReference>
<dbReference type="SUPFAM" id="SSF47741">
    <property type="entry name" value="CO dehydrogenase ISP C-domain like"/>
    <property type="match status" value="1"/>
</dbReference>
<dbReference type="InterPro" id="IPR002888">
    <property type="entry name" value="2Fe-2S-bd"/>
</dbReference>
<dbReference type="PANTHER" id="PTHR44379:SF6">
    <property type="entry name" value="BLR6046 PROTEIN"/>
    <property type="match status" value="1"/>
</dbReference>
<dbReference type="PANTHER" id="PTHR44379">
    <property type="entry name" value="OXIDOREDUCTASE WITH IRON-SULFUR SUBUNIT"/>
    <property type="match status" value="1"/>
</dbReference>
<dbReference type="InterPro" id="IPR006058">
    <property type="entry name" value="2Fe2S_fd_BS"/>
</dbReference>
<dbReference type="InterPro" id="IPR036010">
    <property type="entry name" value="2Fe-2S_ferredoxin-like_sf"/>
</dbReference>
<dbReference type="EMBL" id="BAABJO010000035">
    <property type="protein sequence ID" value="GAA5136567.1"/>
    <property type="molecule type" value="Genomic_DNA"/>
</dbReference>
<evidence type="ECO:0000313" key="8">
    <source>
        <dbReference type="Proteomes" id="UP001500804"/>
    </source>
</evidence>
<keyword evidence="2" id="KW-0479">Metal-binding</keyword>
<dbReference type="InterPro" id="IPR036884">
    <property type="entry name" value="2Fe-2S-bd_dom_sf"/>
</dbReference>
<accession>A0ABP9NZ11</accession>
<organism evidence="7 8">
    <name type="scientific">Pseudonocardia adelaidensis</name>
    <dbReference type="NCBI Taxonomy" id="648754"/>
    <lineage>
        <taxon>Bacteria</taxon>
        <taxon>Bacillati</taxon>
        <taxon>Actinomycetota</taxon>
        <taxon>Actinomycetes</taxon>
        <taxon>Pseudonocardiales</taxon>
        <taxon>Pseudonocardiaceae</taxon>
        <taxon>Pseudonocardia</taxon>
    </lineage>
</organism>
<dbReference type="InterPro" id="IPR012675">
    <property type="entry name" value="Beta-grasp_dom_sf"/>
</dbReference>
<dbReference type="PROSITE" id="PS51085">
    <property type="entry name" value="2FE2S_FER_2"/>
    <property type="match status" value="1"/>
</dbReference>
<dbReference type="Proteomes" id="UP001500804">
    <property type="component" value="Unassembled WGS sequence"/>
</dbReference>
<protein>
    <recommendedName>
        <fullName evidence="6">2Fe-2S ferredoxin-type domain-containing protein</fullName>
    </recommendedName>
</protein>
<dbReference type="RefSeq" id="WP_345610842.1">
    <property type="nucleotide sequence ID" value="NZ_BAABJO010000035.1"/>
</dbReference>
<evidence type="ECO:0000259" key="6">
    <source>
        <dbReference type="PROSITE" id="PS51085"/>
    </source>
</evidence>
<gene>
    <name evidence="7" type="ORF">GCM10023320_67840</name>
</gene>
<proteinExistence type="predicted"/>
<evidence type="ECO:0000313" key="7">
    <source>
        <dbReference type="EMBL" id="GAA5136567.1"/>
    </source>
</evidence>
<dbReference type="Gene3D" id="1.10.150.120">
    <property type="entry name" value="[2Fe-2S]-binding domain"/>
    <property type="match status" value="1"/>
</dbReference>
<dbReference type="Gene3D" id="3.40.190.10">
    <property type="entry name" value="Periplasmic binding protein-like II"/>
    <property type="match status" value="2"/>
</dbReference>
<keyword evidence="3" id="KW-0560">Oxidoreductase</keyword>
<reference evidence="8" key="1">
    <citation type="journal article" date="2019" name="Int. J. Syst. Evol. Microbiol.">
        <title>The Global Catalogue of Microorganisms (GCM) 10K type strain sequencing project: providing services to taxonomists for standard genome sequencing and annotation.</title>
        <authorList>
            <consortium name="The Broad Institute Genomics Platform"/>
            <consortium name="The Broad Institute Genome Sequencing Center for Infectious Disease"/>
            <person name="Wu L."/>
            <person name="Ma J."/>
        </authorList>
    </citation>
    <scope>NUCLEOTIDE SEQUENCE [LARGE SCALE GENOMIC DNA]</scope>
    <source>
        <strain evidence="8">JCM 18302</strain>
    </source>
</reference>
<dbReference type="Gene3D" id="3.10.20.30">
    <property type="match status" value="1"/>
</dbReference>
<evidence type="ECO:0000256" key="1">
    <source>
        <dbReference type="ARBA" id="ARBA00022714"/>
    </source>
</evidence>
<dbReference type="InterPro" id="IPR001041">
    <property type="entry name" value="2Fe-2S_ferredoxin-type"/>
</dbReference>
<evidence type="ECO:0000256" key="2">
    <source>
        <dbReference type="ARBA" id="ARBA00022723"/>
    </source>
</evidence>
<dbReference type="Pfam" id="PF00111">
    <property type="entry name" value="Fer2"/>
    <property type="match status" value="1"/>
</dbReference>
<evidence type="ECO:0000256" key="4">
    <source>
        <dbReference type="ARBA" id="ARBA00023004"/>
    </source>
</evidence>
<dbReference type="Pfam" id="PF01799">
    <property type="entry name" value="Fer2_2"/>
    <property type="match status" value="1"/>
</dbReference>
<dbReference type="SUPFAM" id="SSF54292">
    <property type="entry name" value="2Fe-2S ferredoxin-like"/>
    <property type="match status" value="1"/>
</dbReference>
<keyword evidence="1" id="KW-0001">2Fe-2S</keyword>
<dbReference type="CDD" id="cd00207">
    <property type="entry name" value="fer2"/>
    <property type="match status" value="1"/>
</dbReference>
<evidence type="ECO:0000256" key="5">
    <source>
        <dbReference type="ARBA" id="ARBA00023014"/>
    </source>
</evidence>
<dbReference type="SUPFAM" id="SSF53850">
    <property type="entry name" value="Periplasmic binding protein-like II"/>
    <property type="match status" value="1"/>
</dbReference>
<keyword evidence="8" id="KW-1185">Reference proteome</keyword>
<name>A0ABP9NZ11_9PSEU</name>
<dbReference type="InterPro" id="IPR051452">
    <property type="entry name" value="Diverse_Oxidoreductases"/>
</dbReference>
<evidence type="ECO:0000256" key="3">
    <source>
        <dbReference type="ARBA" id="ARBA00023002"/>
    </source>
</evidence>
<keyword evidence="4" id="KW-0408">Iron</keyword>
<sequence>MTTLLRLGTFSPSVLLEVARVTGALHAAGLAVEEVPATSSPAQFAELLAGDLDAALTSPDNVLAYRFVADNPLGRTGDVRVLAAVDRGLGLSLFAAPGRSVPGLRGSTLAVDVPGSGFAFVAVELLARQGLRAVGDCPVEALGATPRRADALLAGRCAVTVLNAGSDLRAEAAGARRLARATAIGPYLGTVLAAHGPAVDADGSAFAALAGVLIGTAARLVAGELRDVARAAASRRLALDARSAARYVATLTDPAEGLVPDGRVDRAALATLVELRNRHGAGPPLDVDTVLADGVVDDRFLPVGFRANGRPVTTPAEPGTPLLYVLRGDLGLLGTRFGCGSGDCGACMVLVDGQPVPSCDTPVESVAGRDVVTVEGLGGGRPHPLQDEFLAGQAAQCGYCVSGILVNAAALLAAVPRPTETAVRAHLDRNLCRCGAHNRMVRAVLRAAERTEAR</sequence>
<feature type="domain" description="2Fe-2S ferredoxin-type" evidence="6">
    <location>
        <begin position="301"/>
        <end position="377"/>
    </location>
</feature>
<keyword evidence="5" id="KW-0411">Iron-sulfur</keyword>
<comment type="caution">
    <text evidence="7">The sequence shown here is derived from an EMBL/GenBank/DDBJ whole genome shotgun (WGS) entry which is preliminary data.</text>
</comment>